<proteinExistence type="predicted"/>
<gene>
    <name evidence="1" type="ORF">DPX16_12529</name>
</gene>
<evidence type="ECO:0000313" key="1">
    <source>
        <dbReference type="EMBL" id="ROJ26367.1"/>
    </source>
</evidence>
<accession>A0A3N0XR97</accession>
<dbReference type="Proteomes" id="UP000281406">
    <property type="component" value="Unassembled WGS sequence"/>
</dbReference>
<reference evidence="1 2" key="1">
    <citation type="submission" date="2018-10" db="EMBL/GenBank/DDBJ databases">
        <title>Genome assembly for a Yunnan-Guizhou Plateau 3E fish, Anabarilius grahami (Regan), and its evolutionary and genetic applications.</title>
        <authorList>
            <person name="Jiang W."/>
        </authorList>
    </citation>
    <scope>NUCLEOTIDE SEQUENCE [LARGE SCALE GENOMIC DNA]</scope>
    <source>
        <strain evidence="1">AG-KIZ</strain>
        <tissue evidence="1">Muscle</tissue>
    </source>
</reference>
<organism evidence="1 2">
    <name type="scientific">Anabarilius grahami</name>
    <name type="common">Kanglang fish</name>
    <name type="synonym">Barilius grahami</name>
    <dbReference type="NCBI Taxonomy" id="495550"/>
    <lineage>
        <taxon>Eukaryota</taxon>
        <taxon>Metazoa</taxon>
        <taxon>Chordata</taxon>
        <taxon>Craniata</taxon>
        <taxon>Vertebrata</taxon>
        <taxon>Euteleostomi</taxon>
        <taxon>Actinopterygii</taxon>
        <taxon>Neopterygii</taxon>
        <taxon>Teleostei</taxon>
        <taxon>Ostariophysi</taxon>
        <taxon>Cypriniformes</taxon>
        <taxon>Xenocyprididae</taxon>
        <taxon>Xenocypridinae</taxon>
        <taxon>Xenocypridinae incertae sedis</taxon>
        <taxon>Anabarilius</taxon>
    </lineage>
</organism>
<dbReference type="AlphaFoldDB" id="A0A3N0XR97"/>
<name>A0A3N0XR97_ANAGA</name>
<evidence type="ECO:0000313" key="2">
    <source>
        <dbReference type="Proteomes" id="UP000281406"/>
    </source>
</evidence>
<sequence length="130" mass="13981">MKPDGNVIKYALNLTTSDMESLTTFVEVSRAATAGADVRFNLSGFSFDHPLTLSTALGASSFSPPLRPSRGVNRSGKGLKSLGLWLGMKARIGNTKAKRRTLLLGKFNFRAGSPQRRQIIQSIATQVQAG</sequence>
<comment type="caution">
    <text evidence="1">The sequence shown here is derived from an EMBL/GenBank/DDBJ whole genome shotgun (WGS) entry which is preliminary data.</text>
</comment>
<dbReference type="EMBL" id="RJVU01063207">
    <property type="protein sequence ID" value="ROJ26367.1"/>
    <property type="molecule type" value="Genomic_DNA"/>
</dbReference>
<protein>
    <submittedName>
        <fullName evidence="1">Uncharacterized protein</fullName>
    </submittedName>
</protein>
<keyword evidence="2" id="KW-1185">Reference proteome</keyword>